<evidence type="ECO:0000256" key="1">
    <source>
        <dbReference type="SAM" id="MobiDB-lite"/>
    </source>
</evidence>
<dbReference type="Gene3D" id="1.10.510.10">
    <property type="entry name" value="Transferase(Phosphotransferase) domain 1"/>
    <property type="match status" value="1"/>
</dbReference>
<accession>A0A8T2QX86</accession>
<gene>
    <name evidence="2" type="ORF">KP509_31G011900</name>
</gene>
<dbReference type="OrthoDB" id="2379186at2759"/>
<evidence type="ECO:0000313" key="3">
    <source>
        <dbReference type="Proteomes" id="UP000825935"/>
    </source>
</evidence>
<feature type="compositionally biased region" description="Acidic residues" evidence="1">
    <location>
        <begin position="1"/>
        <end position="12"/>
    </location>
</feature>
<feature type="region of interest" description="Disordered" evidence="1">
    <location>
        <begin position="117"/>
        <end position="149"/>
    </location>
</feature>
<dbReference type="SUPFAM" id="SSF56112">
    <property type="entry name" value="Protein kinase-like (PK-like)"/>
    <property type="match status" value="1"/>
</dbReference>
<feature type="compositionally biased region" description="Polar residues" evidence="1">
    <location>
        <begin position="14"/>
        <end position="28"/>
    </location>
</feature>
<name>A0A8T2QX86_CERRI</name>
<feature type="region of interest" description="Disordered" evidence="1">
    <location>
        <begin position="163"/>
        <end position="221"/>
    </location>
</feature>
<keyword evidence="3" id="KW-1185">Reference proteome</keyword>
<dbReference type="PANTHER" id="PTHR33492">
    <property type="entry name" value="OSJNBA0043A12.37 PROTEIN-RELATED"/>
    <property type="match status" value="1"/>
</dbReference>
<organism evidence="2 3">
    <name type="scientific">Ceratopteris richardii</name>
    <name type="common">Triangle waterfern</name>
    <dbReference type="NCBI Taxonomy" id="49495"/>
    <lineage>
        <taxon>Eukaryota</taxon>
        <taxon>Viridiplantae</taxon>
        <taxon>Streptophyta</taxon>
        <taxon>Embryophyta</taxon>
        <taxon>Tracheophyta</taxon>
        <taxon>Polypodiopsida</taxon>
        <taxon>Polypodiidae</taxon>
        <taxon>Polypodiales</taxon>
        <taxon>Pteridineae</taxon>
        <taxon>Pteridaceae</taxon>
        <taxon>Parkerioideae</taxon>
        <taxon>Ceratopteris</taxon>
    </lineage>
</organism>
<feature type="region of interest" description="Disordered" evidence="1">
    <location>
        <begin position="434"/>
        <end position="455"/>
    </location>
</feature>
<evidence type="ECO:0000313" key="2">
    <source>
        <dbReference type="EMBL" id="KAH7288098.1"/>
    </source>
</evidence>
<protein>
    <recommendedName>
        <fullName evidence="4">Protein kinase domain-containing protein</fullName>
    </recommendedName>
</protein>
<proteinExistence type="predicted"/>
<feature type="region of interest" description="Disordered" evidence="1">
    <location>
        <begin position="1"/>
        <end position="43"/>
    </location>
</feature>
<feature type="compositionally biased region" description="Polar residues" evidence="1">
    <location>
        <begin position="203"/>
        <end position="215"/>
    </location>
</feature>
<feature type="compositionally biased region" description="Low complexity" evidence="1">
    <location>
        <begin position="125"/>
        <end position="149"/>
    </location>
</feature>
<evidence type="ECO:0008006" key="4">
    <source>
        <dbReference type="Google" id="ProtNLM"/>
    </source>
</evidence>
<feature type="compositionally biased region" description="Low complexity" evidence="1">
    <location>
        <begin position="163"/>
        <end position="188"/>
    </location>
</feature>
<reference evidence="2" key="1">
    <citation type="submission" date="2021-08" db="EMBL/GenBank/DDBJ databases">
        <title>WGS assembly of Ceratopteris richardii.</title>
        <authorList>
            <person name="Marchant D.B."/>
            <person name="Chen G."/>
            <person name="Jenkins J."/>
            <person name="Shu S."/>
            <person name="Leebens-Mack J."/>
            <person name="Grimwood J."/>
            <person name="Schmutz J."/>
            <person name="Soltis P."/>
            <person name="Soltis D."/>
            <person name="Chen Z.-H."/>
        </authorList>
    </citation>
    <scope>NUCLEOTIDE SEQUENCE</scope>
    <source>
        <strain evidence="2">Whitten #5841</strain>
        <tissue evidence="2">Leaf</tissue>
    </source>
</reference>
<comment type="caution">
    <text evidence="2">The sequence shown here is derived from an EMBL/GenBank/DDBJ whole genome shotgun (WGS) entry which is preliminary data.</text>
</comment>
<sequence length="1060" mass="115744">MEEDVHEQEGCDEPQQTSLRNPHQQQLVPPSRHSLHSHSHSSSFIPLTSLAGVRQLANFPLSTGVASSGATATREGVTDSPSAKRGKYASIAFQAWPAPMQMNVNSSAAQQSSANPVFTHTLPLSPSSGPSSASASSFSQSSSPGSVQPAASGVMIMAASGSAALGGPQGAASSPAASHSPSHSLVPAGSTAGYNPPLEQHAQESTHVQAPSTTTRKGKFVSPAWKPQEMLALAKAWRLQYCGGLGESNIAPTGDSGVVPKAKTRSEKDLEVAEFLKQHGVQRDVKTAATKWDNMLGDFRRVNEWERGPERDAAGGKSYFRLSSAERKLHRLPASFDEEVFEEMTKFIGHRPRSSTHANIMVGPSGMRSCTAVASPRIPASTALTMAGAIDSIHTAALGPAGDASTSVPVSYKMQRGDHPDAVQLNMHVTDEERKLVSPSAPQVHSRGRSSGGGMQRVGRIKMIWEESVHIWGMPDDAQHGRLKVDTLNFLQADQLAFLDHHISPNAIEAFESGPLQGLSTDTFASGQQLKVFGRRAPPPARLHQLVQQAANTSSPDAVTPMLWDRTSYYLSCLKAPASTGIQALPNLAELSRVLKEPPPRDLRFPVRRDVFMDLPAGGRDHFFVASGEVDCREIIYEVVAPLIRSTGTSGVGKQFLVALWDDCINRIVKIFCADEIELIRSSDEGTINEPEDERINVCGLVRQLCLWRGEERGVSSGAMADDPALCLVSKLLWTYGDLPYILGYYAVGTTVTFCALSRSFSSESTEKVLCTNLMTIGLSNPTERLSAMVPCWHIAQLLPLLADACARMCNVYSDYSRIQSSSCKVIEVMASHVRKMYPSRRRWAGVKSLYEVLAEQRIPFVERLVRWDEMRLLLDFKPRGLPVKPSSVDGLLQALKCVCTALVALHNIMLMHRDLCWENVMKRSDIQDEEQWFLIDFEDAAFEEGGGSAAVSSSAATSPFRYYYPHRLSPTRHAPEMSRGAHHGLKVDVWGLGYLIKTCALPDLPSHLHDLQLRFMDPDPDLRPSIEDCLYLIIQLQQSSLTSATASSSLHFGHHHHHR</sequence>
<dbReference type="Proteomes" id="UP000825935">
    <property type="component" value="Chromosome 31"/>
</dbReference>
<dbReference type="OMA" id="CDGENEW"/>
<dbReference type="AlphaFoldDB" id="A0A8T2QX86"/>
<dbReference type="PANTHER" id="PTHR33492:SF9">
    <property type="entry name" value="GB|AAB80672.1"/>
    <property type="match status" value="1"/>
</dbReference>
<dbReference type="InterPro" id="IPR011009">
    <property type="entry name" value="Kinase-like_dom_sf"/>
</dbReference>
<feature type="region of interest" description="Disordered" evidence="1">
    <location>
        <begin position="64"/>
        <end position="84"/>
    </location>
</feature>
<dbReference type="EMBL" id="CM035436">
    <property type="protein sequence ID" value="KAH7288098.1"/>
    <property type="molecule type" value="Genomic_DNA"/>
</dbReference>